<dbReference type="Proteomes" id="UP001234178">
    <property type="component" value="Unassembled WGS sequence"/>
</dbReference>
<dbReference type="EMBL" id="JAOYFB010000001">
    <property type="protein sequence ID" value="KAK4002017.1"/>
    <property type="molecule type" value="Genomic_DNA"/>
</dbReference>
<proteinExistence type="predicted"/>
<keyword evidence="2" id="KW-1185">Reference proteome</keyword>
<protein>
    <submittedName>
        <fullName evidence="1">Uncharacterized protein</fullName>
    </submittedName>
</protein>
<evidence type="ECO:0000313" key="1">
    <source>
        <dbReference type="EMBL" id="KAK4002017.1"/>
    </source>
</evidence>
<comment type="caution">
    <text evidence="1">The sequence shown here is derived from an EMBL/GenBank/DDBJ whole genome shotgun (WGS) entry which is preliminary data.</text>
</comment>
<name>A0ABQ9YN26_9CRUS</name>
<evidence type="ECO:0000313" key="2">
    <source>
        <dbReference type="Proteomes" id="UP001234178"/>
    </source>
</evidence>
<organism evidence="1 2">
    <name type="scientific">Daphnia magna</name>
    <dbReference type="NCBI Taxonomy" id="35525"/>
    <lineage>
        <taxon>Eukaryota</taxon>
        <taxon>Metazoa</taxon>
        <taxon>Ecdysozoa</taxon>
        <taxon>Arthropoda</taxon>
        <taxon>Crustacea</taxon>
        <taxon>Branchiopoda</taxon>
        <taxon>Diplostraca</taxon>
        <taxon>Cladocera</taxon>
        <taxon>Anomopoda</taxon>
        <taxon>Daphniidae</taxon>
        <taxon>Daphnia</taxon>
    </lineage>
</organism>
<gene>
    <name evidence="1" type="ORF">OUZ56_003876</name>
</gene>
<sequence>MCPLRPHDPSIPSLVLALRLPAYMMRQHYREKERKGADRMIAAVLCAAHTSEACNADARLVACVSAVDRASDTQPAARISPSIYTLAEDGPVLELNSQESSCNNPIERDDCGHQAKIHWRLLFDRSLPIGDAVDWTRSAGERIVSYDPNRTSAQQRLFCGLEVRCASTMDDDDHLDPPASLLQI</sequence>
<reference evidence="1 2" key="1">
    <citation type="journal article" date="2023" name="Nucleic Acids Res.">
        <title>The hologenome of Daphnia magna reveals possible DNA methylation and microbiome-mediated evolution of the host genome.</title>
        <authorList>
            <person name="Chaturvedi A."/>
            <person name="Li X."/>
            <person name="Dhandapani V."/>
            <person name="Marshall H."/>
            <person name="Kissane S."/>
            <person name="Cuenca-Cambronero M."/>
            <person name="Asole G."/>
            <person name="Calvet F."/>
            <person name="Ruiz-Romero M."/>
            <person name="Marangio P."/>
            <person name="Guigo R."/>
            <person name="Rago D."/>
            <person name="Mirbahai L."/>
            <person name="Eastwood N."/>
            <person name="Colbourne J.K."/>
            <person name="Zhou J."/>
            <person name="Mallon E."/>
            <person name="Orsini L."/>
        </authorList>
    </citation>
    <scope>NUCLEOTIDE SEQUENCE [LARGE SCALE GENOMIC DNA]</scope>
    <source>
        <strain evidence="1">LRV0_1</strain>
    </source>
</reference>
<accession>A0ABQ9YN26</accession>